<organism evidence="1 2">
    <name type="scientific">Vibrio ishigakensis</name>
    <dbReference type="NCBI Taxonomy" id="1481914"/>
    <lineage>
        <taxon>Bacteria</taxon>
        <taxon>Pseudomonadati</taxon>
        <taxon>Pseudomonadota</taxon>
        <taxon>Gammaproteobacteria</taxon>
        <taxon>Vibrionales</taxon>
        <taxon>Vibrionaceae</taxon>
        <taxon>Vibrio</taxon>
    </lineage>
</organism>
<reference evidence="1 2" key="2">
    <citation type="submission" date="2015-01" db="EMBL/GenBank/DDBJ databases">
        <authorList>
            <consortium name="NBRP consortium"/>
            <person name="Sawabe T."/>
            <person name="Meirelles P."/>
            <person name="Feng G."/>
            <person name="Sayaka M."/>
            <person name="Hattori M."/>
            <person name="Ohkuma M."/>
        </authorList>
    </citation>
    <scope>NUCLEOTIDE SEQUENCE [LARGE SCALE GENOMIC DNA]</scope>
    <source>
        <strain evidence="1 2">JCM19232</strain>
    </source>
</reference>
<gene>
    <name evidence="1" type="ORF">JCM19232_2641</name>
</gene>
<accession>A0A0B8PBA3</accession>
<dbReference type="AlphaFoldDB" id="A0A0B8PBA3"/>
<proteinExistence type="predicted"/>
<evidence type="ECO:0000313" key="2">
    <source>
        <dbReference type="Proteomes" id="UP000031670"/>
    </source>
</evidence>
<comment type="caution">
    <text evidence="1">The sequence shown here is derived from an EMBL/GenBank/DDBJ whole genome shotgun (WGS) entry which is preliminary data.</text>
</comment>
<protein>
    <submittedName>
        <fullName evidence="1">Uncharacterized protein</fullName>
    </submittedName>
</protein>
<name>A0A0B8PBA3_9VIBR</name>
<evidence type="ECO:0000313" key="1">
    <source>
        <dbReference type="EMBL" id="GAM63661.1"/>
    </source>
</evidence>
<reference evidence="1 2" key="1">
    <citation type="submission" date="2015-01" db="EMBL/GenBank/DDBJ databases">
        <title>Vibrio sp. C5 JCM 19232 whole genome shotgun sequence.</title>
        <authorList>
            <person name="Sawabe T."/>
            <person name="Meirelles P."/>
            <person name="Feng G."/>
            <person name="Sayaka M."/>
            <person name="Hattori M."/>
            <person name="Ohkuma M."/>
        </authorList>
    </citation>
    <scope>NUCLEOTIDE SEQUENCE [LARGE SCALE GENOMIC DNA]</scope>
    <source>
        <strain evidence="1 2">JCM19232</strain>
    </source>
</reference>
<sequence>MGVFGAEEQIDDALLIIRNTIHKTIMGDYTLGLDFVINTEAGDVEAPAVDIDGDVPGATMDIVFVVSYRTPYTHLGVK</sequence>
<dbReference type="Proteomes" id="UP000031670">
    <property type="component" value="Unassembled WGS sequence"/>
</dbReference>
<dbReference type="EMBL" id="BBSA01000009">
    <property type="protein sequence ID" value="GAM63661.1"/>
    <property type="molecule type" value="Genomic_DNA"/>
</dbReference>